<accession>A0A078RUR0</accession>
<dbReference type="Gene3D" id="2.30.110.10">
    <property type="entry name" value="Electron Transport, Fmn-binding Protein, Chain A"/>
    <property type="match status" value="1"/>
</dbReference>
<protein>
    <submittedName>
        <fullName evidence="1">5-nitroimidazole antibiotic resistance protein</fullName>
    </submittedName>
</protein>
<dbReference type="SUPFAM" id="SSF50475">
    <property type="entry name" value="FMN-binding split barrel"/>
    <property type="match status" value="1"/>
</dbReference>
<dbReference type="EMBL" id="JNHN01000184">
    <property type="protein sequence ID" value="KDS48043.1"/>
    <property type="molecule type" value="Genomic_DNA"/>
</dbReference>
<dbReference type="AlphaFoldDB" id="A0A078RUR0"/>
<dbReference type="PANTHER" id="PTHR34071:SF2">
    <property type="entry name" value="FLAVIN-NUCLEOTIDE-BINDING PROTEIN"/>
    <property type="match status" value="1"/>
</dbReference>
<sequence>MKTITITDPTQIEEIIRKCPYCIVGITDLEGNPYAVPMDFAYQDGVIYLHSGPEGSKVEMVTKHPQVCITFCEGHELVYMHRQVACSYSMKSRSVICRGKVHFVEDMEEKRRVLDMLMKQYTENECKYAEPAVRNVKIWEVKVEKISCRSFGLRPSEL</sequence>
<dbReference type="PATRIC" id="fig|1339349.3.peg.4028"/>
<evidence type="ECO:0000313" key="2">
    <source>
        <dbReference type="Proteomes" id="UP000028013"/>
    </source>
</evidence>
<proteinExistence type="predicted"/>
<dbReference type="InterPro" id="IPR012349">
    <property type="entry name" value="Split_barrel_FMN-bd"/>
</dbReference>
<dbReference type="InterPro" id="IPR024747">
    <property type="entry name" value="Pyridox_Oxase-rel"/>
</dbReference>
<dbReference type="Proteomes" id="UP000028013">
    <property type="component" value="Unassembled WGS sequence"/>
</dbReference>
<dbReference type="PANTHER" id="PTHR34071">
    <property type="entry name" value="5-NITROIMIDAZOLE ANTIBIOTICS RESISTANCE PROTEIN, NIMA-FAMILY-RELATED PROTEIN-RELATED"/>
    <property type="match status" value="1"/>
</dbReference>
<name>A0A078RUR0_BACUN</name>
<evidence type="ECO:0000313" key="1">
    <source>
        <dbReference type="EMBL" id="KDS48043.1"/>
    </source>
</evidence>
<gene>
    <name evidence="1" type="ORF">M094_2975</name>
</gene>
<comment type="caution">
    <text evidence="1">The sequence shown here is derived from an EMBL/GenBank/DDBJ whole genome shotgun (WGS) entry which is preliminary data.</text>
</comment>
<organism evidence="1 2">
    <name type="scientific">Bacteroides uniformis str. 3978 T3 ii</name>
    <dbReference type="NCBI Taxonomy" id="1339349"/>
    <lineage>
        <taxon>Bacteria</taxon>
        <taxon>Pseudomonadati</taxon>
        <taxon>Bacteroidota</taxon>
        <taxon>Bacteroidia</taxon>
        <taxon>Bacteroidales</taxon>
        <taxon>Bacteroidaceae</taxon>
        <taxon>Bacteroides</taxon>
    </lineage>
</organism>
<dbReference type="RefSeq" id="WP_035447342.1">
    <property type="nucleotide sequence ID" value="NZ_JNHN01000184.1"/>
</dbReference>
<reference evidence="1 2" key="1">
    <citation type="submission" date="2014-04" db="EMBL/GenBank/DDBJ databases">
        <authorList>
            <person name="Sears C."/>
            <person name="Carroll K."/>
            <person name="Sack B.R."/>
            <person name="Qadri F."/>
            <person name="Myers L.L."/>
            <person name="Chung G.-T."/>
            <person name="Escheverria P."/>
            <person name="Fraser C.M."/>
            <person name="Sadzewicz L."/>
            <person name="Shefchek K.A."/>
            <person name="Tallon L."/>
            <person name="Das S.P."/>
            <person name="Daugherty S."/>
            <person name="Mongodin E.F."/>
        </authorList>
    </citation>
    <scope>NUCLEOTIDE SEQUENCE [LARGE SCALE GENOMIC DNA]</scope>
    <source>
        <strain evidence="1 2">3978 T3 ii</strain>
    </source>
</reference>
<dbReference type="Pfam" id="PF12900">
    <property type="entry name" value="Pyridox_ox_2"/>
    <property type="match status" value="1"/>
</dbReference>